<evidence type="ECO:0000256" key="9">
    <source>
        <dbReference type="SAM" id="Coils"/>
    </source>
</evidence>
<dbReference type="InterPro" id="IPR036097">
    <property type="entry name" value="HisK_dim/P_sf"/>
</dbReference>
<organism evidence="12 13">
    <name type="scientific">Clostridium collagenovorans DSM 3089</name>
    <dbReference type="NCBI Taxonomy" id="1121306"/>
    <lineage>
        <taxon>Bacteria</taxon>
        <taxon>Bacillati</taxon>
        <taxon>Bacillota</taxon>
        <taxon>Clostridia</taxon>
        <taxon>Eubacteriales</taxon>
        <taxon>Clostridiaceae</taxon>
        <taxon>Clostridium</taxon>
    </lineage>
</organism>
<keyword evidence="13" id="KW-1185">Reference proteome</keyword>
<dbReference type="Gene3D" id="3.30.565.10">
    <property type="entry name" value="Histidine kinase-like ATPase, C-terminal domain"/>
    <property type="match status" value="1"/>
</dbReference>
<dbReference type="SUPFAM" id="SSF55874">
    <property type="entry name" value="ATPase domain of HSP90 chaperone/DNA topoisomerase II/histidine kinase"/>
    <property type="match status" value="1"/>
</dbReference>
<evidence type="ECO:0000256" key="3">
    <source>
        <dbReference type="ARBA" id="ARBA00022553"/>
    </source>
</evidence>
<evidence type="ECO:0000256" key="4">
    <source>
        <dbReference type="ARBA" id="ARBA00022679"/>
    </source>
</evidence>
<dbReference type="SUPFAM" id="SSF47384">
    <property type="entry name" value="Homodimeric domain of signal transducing histidine kinase"/>
    <property type="match status" value="1"/>
</dbReference>
<dbReference type="SMART" id="SM00388">
    <property type="entry name" value="HisKA"/>
    <property type="match status" value="1"/>
</dbReference>
<evidence type="ECO:0000256" key="10">
    <source>
        <dbReference type="SAM" id="Phobius"/>
    </source>
</evidence>
<keyword evidence="4" id="KW-0808">Transferase</keyword>
<evidence type="ECO:0000313" key="12">
    <source>
        <dbReference type="EMBL" id="SHH99939.1"/>
    </source>
</evidence>
<dbReference type="Pfam" id="PF00512">
    <property type="entry name" value="HisKA"/>
    <property type="match status" value="1"/>
</dbReference>
<keyword evidence="8" id="KW-0902">Two-component regulatory system</keyword>
<evidence type="ECO:0000256" key="7">
    <source>
        <dbReference type="ARBA" id="ARBA00022840"/>
    </source>
</evidence>
<feature type="transmembrane region" description="Helical" evidence="10">
    <location>
        <begin position="7"/>
        <end position="30"/>
    </location>
</feature>
<protein>
    <recommendedName>
        <fullName evidence="2">histidine kinase</fullName>
        <ecNumber evidence="2">2.7.13.3</ecNumber>
    </recommendedName>
</protein>
<dbReference type="STRING" id="1121306.SAMN02745196_02303"/>
<evidence type="ECO:0000313" key="13">
    <source>
        <dbReference type="Proteomes" id="UP000184526"/>
    </source>
</evidence>
<accession>A0A1M5XJL1</accession>
<dbReference type="InterPro" id="IPR005467">
    <property type="entry name" value="His_kinase_dom"/>
</dbReference>
<dbReference type="SMART" id="SM00387">
    <property type="entry name" value="HATPase_c"/>
    <property type="match status" value="1"/>
</dbReference>
<dbReference type="InterPro" id="IPR003594">
    <property type="entry name" value="HATPase_dom"/>
</dbReference>
<evidence type="ECO:0000256" key="6">
    <source>
        <dbReference type="ARBA" id="ARBA00022777"/>
    </source>
</evidence>
<dbReference type="InterPro" id="IPR004358">
    <property type="entry name" value="Sig_transdc_His_kin-like_C"/>
</dbReference>
<keyword evidence="9" id="KW-0175">Coiled coil</keyword>
<comment type="catalytic activity">
    <reaction evidence="1">
        <text>ATP + protein L-histidine = ADP + protein N-phospho-L-histidine.</text>
        <dbReference type="EC" id="2.7.13.3"/>
    </reaction>
</comment>
<dbReference type="CDD" id="cd00082">
    <property type="entry name" value="HisKA"/>
    <property type="match status" value="1"/>
</dbReference>
<proteinExistence type="predicted"/>
<keyword evidence="5" id="KW-0547">Nucleotide-binding</keyword>
<feature type="coiled-coil region" evidence="9">
    <location>
        <begin position="332"/>
        <end position="362"/>
    </location>
</feature>
<gene>
    <name evidence="12" type="ORF">SAMN02745196_02303</name>
</gene>
<dbReference type="InterPro" id="IPR050736">
    <property type="entry name" value="Sensor_HK_Regulatory"/>
</dbReference>
<dbReference type="PANTHER" id="PTHR43711:SF26">
    <property type="entry name" value="SENSOR HISTIDINE KINASE RCSC"/>
    <property type="match status" value="1"/>
</dbReference>
<dbReference type="AlphaFoldDB" id="A0A1M5XJL1"/>
<dbReference type="EMBL" id="FQXP01000008">
    <property type="protein sequence ID" value="SHH99939.1"/>
    <property type="molecule type" value="Genomic_DNA"/>
</dbReference>
<dbReference type="InterPro" id="IPR036890">
    <property type="entry name" value="HATPase_C_sf"/>
</dbReference>
<evidence type="ECO:0000256" key="1">
    <source>
        <dbReference type="ARBA" id="ARBA00000085"/>
    </source>
</evidence>
<dbReference type="InterPro" id="IPR003661">
    <property type="entry name" value="HisK_dim/P_dom"/>
</dbReference>
<keyword evidence="6 12" id="KW-0418">Kinase</keyword>
<dbReference type="GO" id="GO:0005524">
    <property type="term" value="F:ATP binding"/>
    <property type="evidence" value="ECO:0007669"/>
    <property type="project" value="UniProtKB-KW"/>
</dbReference>
<name>A0A1M5XJL1_9CLOT</name>
<evidence type="ECO:0000256" key="8">
    <source>
        <dbReference type="ARBA" id="ARBA00023012"/>
    </source>
</evidence>
<keyword evidence="10" id="KW-1133">Transmembrane helix</keyword>
<dbReference type="Gene3D" id="1.10.287.130">
    <property type="match status" value="1"/>
</dbReference>
<sequence length="618" mass="71026">MMKKIKPLHFLSVFVFLLMIIIFTTSYIYIKINNKSIDYMNKNASEAVQQIAYDLGSVLENNKAITSTFSNLNSIKNHQYDEAALEVEELLKVDYISNAYIVDQEQSYNLKTKKGNNLNIAENYEKLKNYHKSKDKEVIVSGLQDNSIFIIKAIVSIEDKMSKFAVIELDLNKFFEQYMDPKFIARKFYCLTNNEGKIIYNSHAEYMNGTGHHSLQMKNDYENIINSGSHKSDGSEIYSNNIRYKAIAYKEIKGTDFKVAVGVNYYQIIDILDVLSKMCQLVCVLVLIIIMILIITYFKYKVSKYSSIGECCATKIDSCKGDKKENIAEDVIEEVEGKFNYLMDENRRLAQEAEAYDNLRNEFFSNVSHELKTPLNVLFSTIQVLKLYIGKELNSKEKLKVDRYFSTMRQNGYRLLRIVNNIIYITRIDSGLINLNLGNYNIVDVVEGMIDCSAPYAERIDRKIIFDTEVEELVMAIDKGKIERIILNLISNAFKFSTFGDTIEINIKNKEEFVIIVVKDSGFGIPLEKQKIIFERFRQVDKLYNRKKEGSGIGLSIVEYLVNLHGGTIQVDSAVGIGTEFIIELPVKIISESECAVDTFAYENNEEKAEMEFSDIEF</sequence>
<evidence type="ECO:0000256" key="5">
    <source>
        <dbReference type="ARBA" id="ARBA00022741"/>
    </source>
</evidence>
<dbReference type="PRINTS" id="PR00344">
    <property type="entry name" value="BCTRLSENSOR"/>
</dbReference>
<keyword evidence="3" id="KW-0597">Phosphoprotein</keyword>
<keyword evidence="10" id="KW-0472">Membrane</keyword>
<dbReference type="Proteomes" id="UP000184526">
    <property type="component" value="Unassembled WGS sequence"/>
</dbReference>
<feature type="domain" description="Histidine kinase" evidence="11">
    <location>
        <begin position="366"/>
        <end position="589"/>
    </location>
</feature>
<evidence type="ECO:0000259" key="11">
    <source>
        <dbReference type="PROSITE" id="PS50109"/>
    </source>
</evidence>
<evidence type="ECO:0000256" key="2">
    <source>
        <dbReference type="ARBA" id="ARBA00012438"/>
    </source>
</evidence>
<keyword evidence="10" id="KW-0812">Transmembrane</keyword>
<feature type="transmembrane region" description="Helical" evidence="10">
    <location>
        <begin position="274"/>
        <end position="298"/>
    </location>
</feature>
<dbReference type="OrthoDB" id="9813394at2"/>
<dbReference type="Pfam" id="PF02518">
    <property type="entry name" value="HATPase_c"/>
    <property type="match status" value="1"/>
</dbReference>
<dbReference type="GO" id="GO:0000155">
    <property type="term" value="F:phosphorelay sensor kinase activity"/>
    <property type="evidence" value="ECO:0007669"/>
    <property type="project" value="InterPro"/>
</dbReference>
<keyword evidence="7" id="KW-0067">ATP-binding</keyword>
<dbReference type="PROSITE" id="PS50109">
    <property type="entry name" value="HIS_KIN"/>
    <property type="match status" value="1"/>
</dbReference>
<dbReference type="PANTHER" id="PTHR43711">
    <property type="entry name" value="TWO-COMPONENT HISTIDINE KINASE"/>
    <property type="match status" value="1"/>
</dbReference>
<dbReference type="FunFam" id="3.30.565.10:FF:000037">
    <property type="entry name" value="Hybrid sensor histidine kinase/response regulator"/>
    <property type="match status" value="1"/>
</dbReference>
<reference evidence="12 13" key="1">
    <citation type="submission" date="2016-11" db="EMBL/GenBank/DDBJ databases">
        <authorList>
            <person name="Jaros S."/>
            <person name="Januszkiewicz K."/>
            <person name="Wedrychowicz H."/>
        </authorList>
    </citation>
    <scope>NUCLEOTIDE SEQUENCE [LARGE SCALE GENOMIC DNA]</scope>
    <source>
        <strain evidence="12 13">DSM 3089</strain>
    </source>
</reference>
<dbReference type="EC" id="2.7.13.3" evidence="2"/>